<evidence type="ECO:0000256" key="2">
    <source>
        <dbReference type="ARBA" id="ARBA00005802"/>
    </source>
</evidence>
<organism evidence="6 7">
    <name type="scientific">Rhodamnia argentea</name>
    <dbReference type="NCBI Taxonomy" id="178133"/>
    <lineage>
        <taxon>Eukaryota</taxon>
        <taxon>Viridiplantae</taxon>
        <taxon>Streptophyta</taxon>
        <taxon>Embryophyta</taxon>
        <taxon>Tracheophyta</taxon>
        <taxon>Spermatophyta</taxon>
        <taxon>Magnoliopsida</taxon>
        <taxon>eudicotyledons</taxon>
        <taxon>Gunneridae</taxon>
        <taxon>Pentapetalae</taxon>
        <taxon>rosids</taxon>
        <taxon>malvids</taxon>
        <taxon>Myrtales</taxon>
        <taxon>Myrtaceae</taxon>
        <taxon>Myrtoideae</taxon>
        <taxon>Myrteae</taxon>
        <taxon>Australasian group</taxon>
        <taxon>Rhodamnia</taxon>
    </lineage>
</organism>
<reference evidence="7" key="1">
    <citation type="submission" date="2025-08" db="UniProtKB">
        <authorList>
            <consortium name="RefSeq"/>
        </authorList>
    </citation>
    <scope>IDENTIFICATION</scope>
    <source>
        <tissue evidence="7">Leaf</tissue>
    </source>
</reference>
<dbReference type="GeneID" id="115746039"/>
<dbReference type="AlphaFoldDB" id="A0A8B8PS47"/>
<gene>
    <name evidence="7" type="primary">LOC115746039</name>
</gene>
<comment type="function">
    <text evidence="1 5">Metallothioneins have a high content of cysteine residues that bind various heavy metals.</text>
</comment>
<evidence type="ECO:0000313" key="7">
    <source>
        <dbReference type="RefSeq" id="XP_030537600.1"/>
    </source>
</evidence>
<dbReference type="PANTHER" id="PTHR33543">
    <property type="entry name" value="METALLOTHIONEIN-LIKE PROTEIN 2A"/>
    <property type="match status" value="1"/>
</dbReference>
<dbReference type="Proteomes" id="UP000827889">
    <property type="component" value="Chromosome 6"/>
</dbReference>
<name>A0A8B8PS47_9MYRT</name>
<dbReference type="InterPro" id="IPR000347">
    <property type="entry name" value="Metalthion_15p"/>
</dbReference>
<dbReference type="KEGG" id="rarg:115746039"/>
<comment type="similarity">
    <text evidence="2 5">Belongs to the metallothionein superfamily. Type 15 family.</text>
</comment>
<evidence type="ECO:0000256" key="3">
    <source>
        <dbReference type="ARBA" id="ARBA00022723"/>
    </source>
</evidence>
<dbReference type="PANTHER" id="PTHR33543:SF37">
    <property type="entry name" value="METALLOTHIONEIN-LIKE PROTEIN 4B"/>
    <property type="match status" value="1"/>
</dbReference>
<dbReference type="Pfam" id="PF01439">
    <property type="entry name" value="Metallothio_2"/>
    <property type="match status" value="1"/>
</dbReference>
<sequence>MSSCGGTCGCGPSCNCDSGCKRNPGLGLSETTTTAQTVIAGVAPVKTNPSEMPETSTEGGHGCKCGSNCTCDPCNC</sequence>
<evidence type="ECO:0000256" key="1">
    <source>
        <dbReference type="ARBA" id="ARBA00002568"/>
    </source>
</evidence>
<evidence type="ECO:0000313" key="6">
    <source>
        <dbReference type="Proteomes" id="UP000827889"/>
    </source>
</evidence>
<keyword evidence="4 5" id="KW-0480">Metal-thiolate cluster</keyword>
<accession>A0A8B8PS47</accession>
<protein>
    <recommendedName>
        <fullName evidence="5">Metallothionein-like protein</fullName>
    </recommendedName>
</protein>
<dbReference type="OrthoDB" id="1111048at2759"/>
<dbReference type="GO" id="GO:0046872">
    <property type="term" value="F:metal ion binding"/>
    <property type="evidence" value="ECO:0007669"/>
    <property type="project" value="UniProtKB-UniRule"/>
</dbReference>
<dbReference type="RefSeq" id="XP_030537600.1">
    <property type="nucleotide sequence ID" value="XM_030681740.2"/>
</dbReference>
<keyword evidence="6" id="KW-1185">Reference proteome</keyword>
<evidence type="ECO:0000256" key="5">
    <source>
        <dbReference type="RuleBase" id="RU369052"/>
    </source>
</evidence>
<keyword evidence="3 5" id="KW-0479">Metal-binding</keyword>
<evidence type="ECO:0000256" key="4">
    <source>
        <dbReference type="ARBA" id="ARBA00022851"/>
    </source>
</evidence>
<proteinExistence type="inferred from homology"/>